<name>A0A3L7ADE1_9HYPH</name>
<dbReference type="GO" id="GO:0042941">
    <property type="term" value="P:D-alanine transmembrane transport"/>
    <property type="evidence" value="ECO:0007669"/>
    <property type="project" value="TreeGrafter"/>
</dbReference>
<evidence type="ECO:0000259" key="4">
    <source>
        <dbReference type="PROSITE" id="PS50893"/>
    </source>
</evidence>
<dbReference type="CDD" id="cd03219">
    <property type="entry name" value="ABC_Mj1267_LivG_branched"/>
    <property type="match status" value="1"/>
</dbReference>
<dbReference type="Pfam" id="PF00005">
    <property type="entry name" value="ABC_tran"/>
    <property type="match status" value="1"/>
</dbReference>
<dbReference type="AlphaFoldDB" id="A0A3L7ADE1"/>
<dbReference type="GO" id="GO:0005304">
    <property type="term" value="F:L-valine transmembrane transporter activity"/>
    <property type="evidence" value="ECO:0007669"/>
    <property type="project" value="TreeGrafter"/>
</dbReference>
<dbReference type="Gene3D" id="3.40.50.300">
    <property type="entry name" value="P-loop containing nucleotide triphosphate hydrolases"/>
    <property type="match status" value="1"/>
</dbReference>
<dbReference type="Pfam" id="PF12399">
    <property type="entry name" value="BCA_ABC_TP_C"/>
    <property type="match status" value="1"/>
</dbReference>
<dbReference type="RefSeq" id="WP_121623472.1">
    <property type="nucleotide sequence ID" value="NZ_JACIIW010000001.1"/>
</dbReference>
<evidence type="ECO:0000313" key="6">
    <source>
        <dbReference type="Proteomes" id="UP000269692"/>
    </source>
</evidence>
<dbReference type="PANTHER" id="PTHR45772">
    <property type="entry name" value="CONSERVED COMPONENT OF ABC TRANSPORTER FOR NATURAL AMINO ACIDS-RELATED"/>
    <property type="match status" value="1"/>
</dbReference>
<keyword evidence="2" id="KW-0547">Nucleotide-binding</keyword>
<reference evidence="5 6" key="1">
    <citation type="submission" date="2018-10" db="EMBL/GenBank/DDBJ databases">
        <title>Xanthobacter tagetidis genome sequencing and assembly.</title>
        <authorList>
            <person name="Maclea K.S."/>
            <person name="Goen A.E."/>
            <person name="Fatima S.A."/>
        </authorList>
    </citation>
    <scope>NUCLEOTIDE SEQUENCE [LARGE SCALE GENOMIC DNA]</scope>
    <source>
        <strain evidence="5 6">ATCC 700314</strain>
    </source>
</reference>
<dbReference type="GO" id="GO:0016887">
    <property type="term" value="F:ATP hydrolysis activity"/>
    <property type="evidence" value="ECO:0007669"/>
    <property type="project" value="InterPro"/>
</dbReference>
<dbReference type="PROSITE" id="PS50893">
    <property type="entry name" value="ABC_TRANSPORTER_2"/>
    <property type="match status" value="1"/>
</dbReference>
<sequence>MSIALELSNVSLAFGGVYALSDVSVAFPKGKIIGIIGPNGAGKTSLLNVASGLSVPLQGRVLLKGADVTGQKPNRIAGLGLRRTFQASQLFPSMTVLENMMAGLHLGSHAGLFACALRTPRMRREEEEMRERAMAALDYVGFAHFADRPGNALSFGQQRIVEIARTLIDAPEVVLLDEPAVGLSVNRVAELDALLRRIRDERGVTIVMIEHVIRLVMGVSDHIVVMNSGRKIAEGSADEVRENQEVVTAYLGAQGSGH</sequence>
<evidence type="ECO:0000256" key="3">
    <source>
        <dbReference type="ARBA" id="ARBA00022840"/>
    </source>
</evidence>
<keyword evidence="6" id="KW-1185">Reference proteome</keyword>
<organism evidence="5 6">
    <name type="scientific">Xanthobacter tagetidis</name>
    <dbReference type="NCBI Taxonomy" id="60216"/>
    <lineage>
        <taxon>Bacteria</taxon>
        <taxon>Pseudomonadati</taxon>
        <taxon>Pseudomonadota</taxon>
        <taxon>Alphaproteobacteria</taxon>
        <taxon>Hyphomicrobiales</taxon>
        <taxon>Xanthobacteraceae</taxon>
        <taxon>Xanthobacter</taxon>
    </lineage>
</organism>
<dbReference type="InterPro" id="IPR027417">
    <property type="entry name" value="P-loop_NTPase"/>
</dbReference>
<keyword evidence="3 5" id="KW-0067">ATP-binding</keyword>
<dbReference type="FunFam" id="3.40.50.300:FF:000421">
    <property type="entry name" value="Branched-chain amino acid ABC transporter ATP-binding protein"/>
    <property type="match status" value="1"/>
</dbReference>
<dbReference type="InterPro" id="IPR003593">
    <property type="entry name" value="AAA+_ATPase"/>
</dbReference>
<protein>
    <submittedName>
        <fullName evidence="5">ABC transporter ATP-binding protein</fullName>
    </submittedName>
</protein>
<dbReference type="PANTHER" id="PTHR45772:SF7">
    <property type="entry name" value="AMINO ACID ABC TRANSPORTER ATP-BINDING PROTEIN"/>
    <property type="match status" value="1"/>
</dbReference>
<dbReference type="GO" id="GO:1903805">
    <property type="term" value="P:L-valine import across plasma membrane"/>
    <property type="evidence" value="ECO:0007669"/>
    <property type="project" value="TreeGrafter"/>
</dbReference>
<feature type="domain" description="ABC transporter" evidence="4">
    <location>
        <begin position="5"/>
        <end position="253"/>
    </location>
</feature>
<accession>A0A3L7ADE1</accession>
<dbReference type="InterPro" id="IPR003439">
    <property type="entry name" value="ABC_transporter-like_ATP-bd"/>
</dbReference>
<dbReference type="GO" id="GO:1903806">
    <property type="term" value="P:L-isoleucine import across plasma membrane"/>
    <property type="evidence" value="ECO:0007669"/>
    <property type="project" value="TreeGrafter"/>
</dbReference>
<proteinExistence type="predicted"/>
<dbReference type="InterPro" id="IPR051120">
    <property type="entry name" value="ABC_AA/LPS_Transport"/>
</dbReference>
<dbReference type="GO" id="GO:0015188">
    <property type="term" value="F:L-isoleucine transmembrane transporter activity"/>
    <property type="evidence" value="ECO:0007669"/>
    <property type="project" value="TreeGrafter"/>
</dbReference>
<gene>
    <name evidence="5" type="ORF">D9R14_11465</name>
</gene>
<evidence type="ECO:0000256" key="1">
    <source>
        <dbReference type="ARBA" id="ARBA00022448"/>
    </source>
</evidence>
<dbReference type="InterPro" id="IPR032823">
    <property type="entry name" value="BCA_ABC_TP_C"/>
</dbReference>
<dbReference type="SUPFAM" id="SSF52540">
    <property type="entry name" value="P-loop containing nucleoside triphosphate hydrolases"/>
    <property type="match status" value="1"/>
</dbReference>
<dbReference type="SMART" id="SM00382">
    <property type="entry name" value="AAA"/>
    <property type="match status" value="1"/>
</dbReference>
<dbReference type="GO" id="GO:0005524">
    <property type="term" value="F:ATP binding"/>
    <property type="evidence" value="ECO:0007669"/>
    <property type="project" value="UniProtKB-KW"/>
</dbReference>
<dbReference type="GO" id="GO:0005886">
    <property type="term" value="C:plasma membrane"/>
    <property type="evidence" value="ECO:0007669"/>
    <property type="project" value="TreeGrafter"/>
</dbReference>
<dbReference type="EMBL" id="RCTF01000008">
    <property type="protein sequence ID" value="RLP78419.1"/>
    <property type="molecule type" value="Genomic_DNA"/>
</dbReference>
<dbReference type="OrthoDB" id="9806149at2"/>
<evidence type="ECO:0000313" key="5">
    <source>
        <dbReference type="EMBL" id="RLP78419.1"/>
    </source>
</evidence>
<dbReference type="GO" id="GO:0015808">
    <property type="term" value="P:L-alanine transport"/>
    <property type="evidence" value="ECO:0007669"/>
    <property type="project" value="TreeGrafter"/>
</dbReference>
<dbReference type="GO" id="GO:0015192">
    <property type="term" value="F:L-phenylalanine transmembrane transporter activity"/>
    <property type="evidence" value="ECO:0007669"/>
    <property type="project" value="TreeGrafter"/>
</dbReference>
<evidence type="ECO:0000256" key="2">
    <source>
        <dbReference type="ARBA" id="ARBA00022741"/>
    </source>
</evidence>
<comment type="caution">
    <text evidence="5">The sequence shown here is derived from an EMBL/GenBank/DDBJ whole genome shotgun (WGS) entry which is preliminary data.</text>
</comment>
<keyword evidence="1" id="KW-0813">Transport</keyword>
<dbReference type="Proteomes" id="UP000269692">
    <property type="component" value="Unassembled WGS sequence"/>
</dbReference>